<dbReference type="CDD" id="cd00519">
    <property type="entry name" value="Lipase_3"/>
    <property type="match status" value="1"/>
</dbReference>
<keyword evidence="7" id="KW-0378">Hydrolase</keyword>
<dbReference type="GO" id="GO:0046872">
    <property type="term" value="F:metal ion binding"/>
    <property type="evidence" value="ECO:0007669"/>
    <property type="project" value="UniProtKB-KW"/>
</dbReference>
<dbReference type="GO" id="GO:0016042">
    <property type="term" value="P:lipid catabolic process"/>
    <property type="evidence" value="ECO:0007669"/>
    <property type="project" value="UniProtKB-KW"/>
</dbReference>
<evidence type="ECO:0000256" key="15">
    <source>
        <dbReference type="SAM" id="MobiDB-lite"/>
    </source>
</evidence>
<dbReference type="InterPro" id="IPR029058">
    <property type="entry name" value="AB_hydrolase_fold"/>
</dbReference>
<comment type="cofactor">
    <cofactor evidence="1">
        <name>Ca(2+)</name>
        <dbReference type="ChEBI" id="CHEBI:29108"/>
    </cofactor>
</comment>
<proteinExistence type="predicted"/>
<evidence type="ECO:0000256" key="4">
    <source>
        <dbReference type="ARBA" id="ARBA00022553"/>
    </source>
</evidence>
<sequence>MPAIIFLRRSWSFASDEFVLPAIFDVIMRTLCMLLMGIPFCVVKDVPQCLPSTVSKVFFVAVFILVFIFMVIEIFLAVLSSKGGVMQIHKRSGVPDLLLTLLVLSIIELAVHIANIYFATTFRSPCTRTISGIFLAGNVLRIFQNVQYYLWLGTHFRKTGADWGRVLREERTTHQGFLAHDANINTKLQAYELLHQSVRRRLQRLNSMKTSRTRRNRAETEEQHAISSAAALFSEVFYDVDLVASDIMAGLLLLRWQSNQWVGCGHRVPYHLIERDSVPCDVYGGGDSVPISEKHTVDQQPNASVFGDVRSSRSPNEDVSWLNMSRLQRVCQMGISIYGKLFFCCLFRGKPNATCRLCRHLTCDCRKKPGASSQDAHIGCCLCTNHNCDLAAVMEMGSIELDHFVTITFENTLYHSPYFVAIDDRSQIIVIAVRGTLSLDDTIVDLLYDGIRLEEIETIIERQTGTRPTFVGHRGMVGSARRLYQRLLADGVIENAQAKRPGYGLVVCGHSLGAGIASFLTLLLRPIYPEVKGYALSAPLGMMNDELAEYTKPFLVSIIYGFDAFSRVNKSTIMDFKWRLVDALSVCTIPKYRILSRGAELCLGRCFFRCCSPCCLPKLFAERTVGRDTQLLDEETQDRLIYPNPETPRWDPITMQATPTEQGDAVAPVVSTSAASSKWPSRLIQGERSLLNWMDSQSARLFCSDTIGSDVRAGDCAQPPQFSKSSESIPNTGEQKSYELRDAVFGGRVLHIVDVDLSGSGPPFCDRPHRPSTSSESDQPAWSVNSEVREPFLSGDVVNDYGCCSTFRGPQATVAVWTTSDQFKTLLIHPRMFLDHSPDNFLRAVNRFHATVTQDPVFANPYIKPSEAFRRMKHASMKE</sequence>
<protein>
    <recommendedName>
        <fullName evidence="14">sn-1-specific diacylglycerol lipase</fullName>
        <ecNumber evidence="14">3.1.1.116</ecNumber>
    </recommendedName>
</protein>
<feature type="domain" description="Fungal lipase-type" evidence="17">
    <location>
        <begin position="430"/>
        <end position="565"/>
    </location>
</feature>
<dbReference type="EMBL" id="JXXN02000116">
    <property type="protein sequence ID" value="THD28585.1"/>
    <property type="molecule type" value="Genomic_DNA"/>
</dbReference>
<keyword evidence="6" id="KW-0479">Metal-binding</keyword>
<dbReference type="Proteomes" id="UP000230066">
    <property type="component" value="Unassembled WGS sequence"/>
</dbReference>
<gene>
    <name evidence="18" type="ORF">D915_000541</name>
</gene>
<name>A0A4E0RL25_FASHE</name>
<keyword evidence="4" id="KW-0597">Phosphoprotein</keyword>
<feature type="transmembrane region" description="Helical" evidence="16">
    <location>
        <begin position="97"/>
        <end position="118"/>
    </location>
</feature>
<keyword evidence="19" id="KW-1185">Reference proteome</keyword>
<dbReference type="PANTHER" id="PTHR45792">
    <property type="entry name" value="DIACYLGLYCEROL LIPASE HOMOLOG-RELATED"/>
    <property type="match status" value="1"/>
</dbReference>
<evidence type="ECO:0000259" key="17">
    <source>
        <dbReference type="Pfam" id="PF01764"/>
    </source>
</evidence>
<reference evidence="18" key="1">
    <citation type="submission" date="2019-03" db="EMBL/GenBank/DDBJ databases">
        <title>Improved annotation for the trematode Fasciola hepatica.</title>
        <authorList>
            <person name="Choi Y.-J."/>
            <person name="Martin J."/>
            <person name="Mitreva M."/>
        </authorList>
    </citation>
    <scope>NUCLEOTIDE SEQUENCE [LARGE SCALE GENOMIC DNA]</scope>
</reference>
<evidence type="ECO:0000313" key="18">
    <source>
        <dbReference type="EMBL" id="THD28585.1"/>
    </source>
</evidence>
<dbReference type="SUPFAM" id="SSF53474">
    <property type="entry name" value="alpha/beta-Hydrolases"/>
    <property type="match status" value="1"/>
</dbReference>
<comment type="caution">
    <text evidence="18">The sequence shown here is derived from an EMBL/GenBank/DDBJ whole genome shotgun (WGS) entry which is preliminary data.</text>
</comment>
<organism evidence="18 19">
    <name type="scientific">Fasciola hepatica</name>
    <name type="common">Liver fluke</name>
    <dbReference type="NCBI Taxonomy" id="6192"/>
    <lineage>
        <taxon>Eukaryota</taxon>
        <taxon>Metazoa</taxon>
        <taxon>Spiralia</taxon>
        <taxon>Lophotrochozoa</taxon>
        <taxon>Platyhelminthes</taxon>
        <taxon>Trematoda</taxon>
        <taxon>Digenea</taxon>
        <taxon>Plagiorchiida</taxon>
        <taxon>Echinostomata</taxon>
        <taxon>Echinostomatoidea</taxon>
        <taxon>Fasciolidae</taxon>
        <taxon>Fasciola</taxon>
    </lineage>
</organism>
<dbReference type="AlphaFoldDB" id="A0A4E0RL25"/>
<keyword evidence="5 16" id="KW-0812">Transmembrane</keyword>
<comment type="subcellular location">
    <subcellularLocation>
        <location evidence="2">Cell membrane</location>
        <topology evidence="2">Multi-pass membrane protein</topology>
    </subcellularLocation>
</comment>
<evidence type="ECO:0000256" key="3">
    <source>
        <dbReference type="ARBA" id="ARBA00022475"/>
    </source>
</evidence>
<dbReference type="InterPro" id="IPR052214">
    <property type="entry name" value="DAG_Lipase-Related"/>
</dbReference>
<feature type="compositionally biased region" description="Polar residues" evidence="15">
    <location>
        <begin position="771"/>
        <end position="783"/>
    </location>
</feature>
<evidence type="ECO:0000256" key="9">
    <source>
        <dbReference type="ARBA" id="ARBA00022963"/>
    </source>
</evidence>
<evidence type="ECO:0000313" key="19">
    <source>
        <dbReference type="Proteomes" id="UP000230066"/>
    </source>
</evidence>
<keyword evidence="3" id="KW-1003">Cell membrane</keyword>
<dbReference type="Gene3D" id="3.40.50.1820">
    <property type="entry name" value="alpha/beta hydrolase"/>
    <property type="match status" value="1"/>
</dbReference>
<evidence type="ECO:0000256" key="11">
    <source>
        <dbReference type="ARBA" id="ARBA00023098"/>
    </source>
</evidence>
<evidence type="ECO:0000256" key="1">
    <source>
        <dbReference type="ARBA" id="ARBA00001913"/>
    </source>
</evidence>
<dbReference type="EC" id="3.1.1.116" evidence="14"/>
<feature type="transmembrane region" description="Helical" evidence="16">
    <location>
        <begin position="18"/>
        <end position="38"/>
    </location>
</feature>
<keyword evidence="12 16" id="KW-0472">Membrane</keyword>
<evidence type="ECO:0000256" key="5">
    <source>
        <dbReference type="ARBA" id="ARBA00022692"/>
    </source>
</evidence>
<evidence type="ECO:0000256" key="10">
    <source>
        <dbReference type="ARBA" id="ARBA00022989"/>
    </source>
</evidence>
<dbReference type="GO" id="GO:0005886">
    <property type="term" value="C:plasma membrane"/>
    <property type="evidence" value="ECO:0007669"/>
    <property type="project" value="UniProtKB-SubCell"/>
</dbReference>
<evidence type="ECO:0000256" key="12">
    <source>
        <dbReference type="ARBA" id="ARBA00023136"/>
    </source>
</evidence>
<keyword evidence="9" id="KW-0442">Lipid degradation</keyword>
<evidence type="ECO:0000256" key="8">
    <source>
        <dbReference type="ARBA" id="ARBA00022837"/>
    </source>
</evidence>
<keyword evidence="8" id="KW-0106">Calcium</keyword>
<evidence type="ECO:0000256" key="6">
    <source>
        <dbReference type="ARBA" id="ARBA00022723"/>
    </source>
</evidence>
<evidence type="ECO:0000256" key="13">
    <source>
        <dbReference type="ARBA" id="ARBA00024531"/>
    </source>
</evidence>
<dbReference type="GO" id="GO:0016298">
    <property type="term" value="F:lipase activity"/>
    <property type="evidence" value="ECO:0007669"/>
    <property type="project" value="TreeGrafter"/>
</dbReference>
<keyword evidence="10 16" id="KW-1133">Transmembrane helix</keyword>
<evidence type="ECO:0000256" key="14">
    <source>
        <dbReference type="ARBA" id="ARBA00026104"/>
    </source>
</evidence>
<comment type="catalytic activity">
    <reaction evidence="13">
        <text>a 1,2-diacyl-sn-glycerol + H2O = a 2-acylglycerol + a fatty acid + H(+)</text>
        <dbReference type="Rhea" id="RHEA:33275"/>
        <dbReference type="ChEBI" id="CHEBI:15377"/>
        <dbReference type="ChEBI" id="CHEBI:15378"/>
        <dbReference type="ChEBI" id="CHEBI:17389"/>
        <dbReference type="ChEBI" id="CHEBI:17815"/>
        <dbReference type="ChEBI" id="CHEBI:28868"/>
        <dbReference type="EC" id="3.1.1.116"/>
    </reaction>
    <physiologicalReaction direction="left-to-right" evidence="13">
        <dbReference type="Rhea" id="RHEA:33276"/>
    </physiologicalReaction>
</comment>
<evidence type="ECO:0000256" key="16">
    <source>
        <dbReference type="SAM" id="Phobius"/>
    </source>
</evidence>
<dbReference type="InterPro" id="IPR002921">
    <property type="entry name" value="Fungal_lipase-type"/>
</dbReference>
<dbReference type="PANTHER" id="PTHR45792:SF8">
    <property type="entry name" value="DIACYLGLYCEROL LIPASE-ALPHA"/>
    <property type="match status" value="1"/>
</dbReference>
<evidence type="ECO:0000256" key="7">
    <source>
        <dbReference type="ARBA" id="ARBA00022801"/>
    </source>
</evidence>
<keyword evidence="11" id="KW-0443">Lipid metabolism</keyword>
<evidence type="ECO:0000256" key="2">
    <source>
        <dbReference type="ARBA" id="ARBA00004651"/>
    </source>
</evidence>
<accession>A0A4E0RL25</accession>
<feature type="transmembrane region" description="Helical" evidence="16">
    <location>
        <begin position="58"/>
        <end position="76"/>
    </location>
</feature>
<feature type="region of interest" description="Disordered" evidence="15">
    <location>
        <begin position="761"/>
        <end position="783"/>
    </location>
</feature>
<dbReference type="Pfam" id="PF01764">
    <property type="entry name" value="Lipase_3"/>
    <property type="match status" value="1"/>
</dbReference>